<gene>
    <name evidence="4" type="ORF">FC48_GL001905</name>
</gene>
<dbReference type="GO" id="GO:0016757">
    <property type="term" value="F:glycosyltransferase activity"/>
    <property type="evidence" value="ECO:0007669"/>
    <property type="project" value="UniProtKB-KW"/>
</dbReference>
<dbReference type="SUPFAM" id="SSF53756">
    <property type="entry name" value="UDP-Glycosyltransferase/glycogen phosphorylase"/>
    <property type="match status" value="1"/>
</dbReference>
<proteinExistence type="predicted"/>
<evidence type="ECO:0000259" key="3">
    <source>
        <dbReference type="Pfam" id="PF00534"/>
    </source>
</evidence>
<protein>
    <submittedName>
        <fullName evidence="4">Glycosyltransferase</fullName>
    </submittedName>
</protein>
<evidence type="ECO:0000256" key="2">
    <source>
        <dbReference type="ARBA" id="ARBA00022679"/>
    </source>
</evidence>
<comment type="caution">
    <text evidence="4">The sequence shown here is derived from an EMBL/GenBank/DDBJ whole genome shotgun (WGS) entry which is preliminary data.</text>
</comment>
<dbReference type="EMBL" id="AYYN01000045">
    <property type="protein sequence ID" value="KRM76166.1"/>
    <property type="molecule type" value="Genomic_DNA"/>
</dbReference>
<dbReference type="PANTHER" id="PTHR12526:SF629">
    <property type="entry name" value="TEICHURONIC ACID BIOSYNTHESIS GLYCOSYLTRANSFERASE TUAH-RELATED"/>
    <property type="match status" value="1"/>
</dbReference>
<dbReference type="PATRIC" id="fig|1423772.3.peg.2039"/>
<accession>A0A0R2BJW5</accession>
<dbReference type="Proteomes" id="UP000051612">
    <property type="component" value="Unassembled WGS sequence"/>
</dbReference>
<organism evidence="4 5">
    <name type="scientific">Ligilactobacillus murinus DSM 20452 = NBRC 14221</name>
    <dbReference type="NCBI Taxonomy" id="1423772"/>
    <lineage>
        <taxon>Bacteria</taxon>
        <taxon>Bacillati</taxon>
        <taxon>Bacillota</taxon>
        <taxon>Bacilli</taxon>
        <taxon>Lactobacillales</taxon>
        <taxon>Lactobacillaceae</taxon>
        <taxon>Ligilactobacillus</taxon>
    </lineage>
</organism>
<dbReference type="Pfam" id="PF00534">
    <property type="entry name" value="Glycos_transf_1"/>
    <property type="match status" value="1"/>
</dbReference>
<keyword evidence="1" id="KW-0328">Glycosyltransferase</keyword>
<dbReference type="RefSeq" id="WP_056958679.1">
    <property type="nucleotide sequence ID" value="NZ_AYYN01000045.1"/>
</dbReference>
<sequence length="519" mass="59312">MIYFINFGMPDHKSGIEHAELKRIKLFEKYQTPCQLVVRDWNRTLHMTANAAGVDDEHLLSMFDYFQEASHVLPKRVTVSDLDLGLKNLVITEESDRSRYLVTRPNKKLVARVNYDNSQAKQVISTELFDGYNNLYRVDLYDARGFCSLRQWYTPDNKIGSEEWLTPTGKSVLRTFYKYDLQNKLVKTSWILRDKNHEVHTFDNLDQLFEYFLNRINEKGNNVFVLDRSLLADGALTRLKRPAYTVMHLHNSQAGDAQDPMNSIVNNNYEYALANLDRYSAVVSATKRQTADVIKRFDPKCKMFTIPVGIVSDETFNAKPVLEKDRTFGKVIAVARIAHEKRLDDLVKAIAIVKQEIPEVTLDIYGYADPSNDYGEKRKVIETIAKMGLDDSVKLKGYKSELAPVLDKAQIFGLTSRMEGFNLAIMEAISHGVVGVTYDVNYGPNDIVINEQNGAVVSYGDYRALAQAMIKLFKDPKLMQQMSTGAYTSSKRYSSENVWRAWQALFDDAKQTLKGDVFK</sequence>
<dbReference type="Gene3D" id="3.40.50.2000">
    <property type="entry name" value="Glycogen Phosphorylase B"/>
    <property type="match status" value="3"/>
</dbReference>
<keyword evidence="2 4" id="KW-0808">Transferase</keyword>
<dbReference type="PANTHER" id="PTHR12526">
    <property type="entry name" value="GLYCOSYLTRANSFERASE"/>
    <property type="match status" value="1"/>
</dbReference>
<dbReference type="AlphaFoldDB" id="A0A0R2BJW5"/>
<reference evidence="4 5" key="1">
    <citation type="journal article" date="2015" name="Genome Announc.">
        <title>Expanding the biotechnology potential of lactobacilli through comparative genomics of 213 strains and associated genera.</title>
        <authorList>
            <person name="Sun Z."/>
            <person name="Harris H.M."/>
            <person name="McCann A."/>
            <person name="Guo C."/>
            <person name="Argimon S."/>
            <person name="Zhang W."/>
            <person name="Yang X."/>
            <person name="Jeffery I.B."/>
            <person name="Cooney J.C."/>
            <person name="Kagawa T.F."/>
            <person name="Liu W."/>
            <person name="Song Y."/>
            <person name="Salvetti E."/>
            <person name="Wrobel A."/>
            <person name="Rasinkangas P."/>
            <person name="Parkhill J."/>
            <person name="Rea M.C."/>
            <person name="O'Sullivan O."/>
            <person name="Ritari J."/>
            <person name="Douillard F.P."/>
            <person name="Paul Ross R."/>
            <person name="Yang R."/>
            <person name="Briner A.E."/>
            <person name="Felis G.E."/>
            <person name="de Vos W.M."/>
            <person name="Barrangou R."/>
            <person name="Klaenhammer T.R."/>
            <person name="Caufield P.W."/>
            <person name="Cui Y."/>
            <person name="Zhang H."/>
            <person name="O'Toole P.W."/>
        </authorList>
    </citation>
    <scope>NUCLEOTIDE SEQUENCE [LARGE SCALE GENOMIC DNA]</scope>
    <source>
        <strain evidence="4 5">DSM 20452</strain>
    </source>
</reference>
<evidence type="ECO:0000313" key="5">
    <source>
        <dbReference type="Proteomes" id="UP000051612"/>
    </source>
</evidence>
<evidence type="ECO:0000256" key="1">
    <source>
        <dbReference type="ARBA" id="ARBA00022676"/>
    </source>
</evidence>
<dbReference type="InterPro" id="IPR001296">
    <property type="entry name" value="Glyco_trans_1"/>
</dbReference>
<name>A0A0R2BJW5_9LACO</name>
<feature type="domain" description="Glycosyl transferase family 1" evidence="3">
    <location>
        <begin position="319"/>
        <end position="487"/>
    </location>
</feature>
<evidence type="ECO:0000313" key="4">
    <source>
        <dbReference type="EMBL" id="KRM76166.1"/>
    </source>
</evidence>